<feature type="compositionally biased region" description="Polar residues" evidence="1">
    <location>
        <begin position="16"/>
        <end position="34"/>
    </location>
</feature>
<dbReference type="RefSeq" id="WP_162925970.1">
    <property type="nucleotide sequence ID" value="NZ_CABMIZ010000002.1"/>
</dbReference>
<proteinExistence type="predicted"/>
<reference evidence="2 4" key="1">
    <citation type="submission" date="2017-09" db="EMBL/GenBank/DDBJ databases">
        <authorList>
            <person name="Thomas P."/>
            <person name="Seyboldt C."/>
        </authorList>
    </citation>
    <scope>NUCLEOTIDE SEQUENCE [LARGE SCALE GENOMIC DNA]</scope>
    <source>
        <strain evidence="2 4">DSM 7534</strain>
    </source>
</reference>
<evidence type="ECO:0000313" key="5">
    <source>
        <dbReference type="Proteomes" id="UP001055437"/>
    </source>
</evidence>
<feature type="compositionally biased region" description="Basic and acidic residues" evidence="1">
    <location>
        <begin position="1"/>
        <end position="14"/>
    </location>
</feature>
<dbReference type="KEGG" id="csep:CP523_07270"/>
<gene>
    <name evidence="2" type="ORF">CP523_07270</name>
    <name evidence="3" type="ORF">NH397_15610</name>
</gene>
<organism evidence="2 4">
    <name type="scientific">Clostridium septicum</name>
    <dbReference type="NCBI Taxonomy" id="1504"/>
    <lineage>
        <taxon>Bacteria</taxon>
        <taxon>Bacillati</taxon>
        <taxon>Bacillota</taxon>
        <taxon>Clostridia</taxon>
        <taxon>Eubacteriales</taxon>
        <taxon>Clostridiaceae</taxon>
        <taxon>Clostridium</taxon>
    </lineage>
</organism>
<accession>A0A9N7JKU8</accession>
<evidence type="ECO:0000313" key="2">
    <source>
        <dbReference type="EMBL" id="AYE34263.1"/>
    </source>
</evidence>
<dbReference type="Proteomes" id="UP001055437">
    <property type="component" value="Chromosome"/>
</dbReference>
<dbReference type="GeneID" id="303562183"/>
<protein>
    <submittedName>
        <fullName evidence="2">Uncharacterized protein</fullName>
    </submittedName>
</protein>
<evidence type="ECO:0000313" key="4">
    <source>
        <dbReference type="Proteomes" id="UP000280586"/>
    </source>
</evidence>
<dbReference type="EMBL" id="CP023671">
    <property type="protein sequence ID" value="AYE34263.1"/>
    <property type="molecule type" value="Genomic_DNA"/>
</dbReference>
<dbReference type="EMBL" id="CP099799">
    <property type="protein sequence ID" value="USS00852.1"/>
    <property type="molecule type" value="Genomic_DNA"/>
</dbReference>
<dbReference type="Proteomes" id="UP000280586">
    <property type="component" value="Chromosome"/>
</dbReference>
<sequence>MDSKNYKDLSKENYLKNGTKSQGQKAKNSFNTTIEKPALNESGLEAKKKGF</sequence>
<evidence type="ECO:0000256" key="1">
    <source>
        <dbReference type="SAM" id="MobiDB-lite"/>
    </source>
</evidence>
<evidence type="ECO:0000313" key="3">
    <source>
        <dbReference type="EMBL" id="USS00852.1"/>
    </source>
</evidence>
<feature type="region of interest" description="Disordered" evidence="1">
    <location>
        <begin position="1"/>
        <end position="51"/>
    </location>
</feature>
<name>A0A9N7JKU8_CLOSE</name>
<keyword evidence="5" id="KW-1185">Reference proteome</keyword>
<reference evidence="3" key="2">
    <citation type="submission" date="2022-06" db="EMBL/GenBank/DDBJ databases">
        <authorList>
            <person name="Holder M.E."/>
            <person name="Ajami N.J."/>
            <person name="Petrosino J.F."/>
        </authorList>
    </citation>
    <scope>NUCLEOTIDE SEQUENCE</scope>
    <source>
        <strain evidence="3">RMA 8861</strain>
    </source>
</reference>
<dbReference type="AlphaFoldDB" id="A0A9N7JKU8"/>